<dbReference type="AlphaFoldDB" id="A0A161UAA3"/>
<reference evidence="11" key="1">
    <citation type="submission" date="2016-01" db="EMBL/GenBank/DDBJ databases">
        <title>Draft genome of Chromobacterium sp. F49.</title>
        <authorList>
            <person name="Hong K.W."/>
        </authorList>
    </citation>
    <scope>NUCLEOTIDE SEQUENCE [LARGE SCALE GENOMIC DNA]</scope>
    <source>
        <strain evidence="11">M40</strain>
    </source>
</reference>
<feature type="chain" id="PRO_5014532511" description="Gram-positive cocci surface proteins LPxTG domain-containing protein" evidence="7">
    <location>
        <begin position="32"/>
        <end position="765"/>
    </location>
</feature>
<feature type="compositionally biased region" description="Polar residues" evidence="5">
    <location>
        <begin position="156"/>
        <end position="168"/>
    </location>
</feature>
<keyword evidence="6" id="KW-1133">Transmembrane helix</keyword>
<feature type="domain" description="Gram-positive cocci surface proteins LPxTG" evidence="8">
    <location>
        <begin position="731"/>
        <end position="765"/>
    </location>
</feature>
<dbReference type="Proteomes" id="UP000076612">
    <property type="component" value="Unassembled WGS sequence"/>
</dbReference>
<dbReference type="Proteomes" id="UP000216867">
    <property type="component" value="Unassembled WGS sequence"/>
</dbReference>
<feature type="transmembrane region" description="Helical" evidence="6">
    <location>
        <begin position="738"/>
        <end position="759"/>
    </location>
</feature>
<feature type="region of interest" description="Disordered" evidence="5">
    <location>
        <begin position="156"/>
        <end position="176"/>
    </location>
</feature>
<evidence type="ECO:0000256" key="5">
    <source>
        <dbReference type="SAM" id="MobiDB-lite"/>
    </source>
</evidence>
<evidence type="ECO:0000313" key="10">
    <source>
        <dbReference type="EMBL" id="PAK96344.1"/>
    </source>
</evidence>
<feature type="compositionally biased region" description="Low complexity" evidence="5">
    <location>
        <begin position="375"/>
        <end position="432"/>
    </location>
</feature>
<feature type="region of interest" description="Disordered" evidence="5">
    <location>
        <begin position="542"/>
        <end position="608"/>
    </location>
</feature>
<keyword evidence="1" id="KW-0134">Cell wall</keyword>
<dbReference type="GO" id="GO:0004252">
    <property type="term" value="F:serine-type endopeptidase activity"/>
    <property type="evidence" value="ECO:0007669"/>
    <property type="project" value="InterPro"/>
</dbReference>
<dbReference type="GO" id="GO:0006508">
    <property type="term" value="P:proteolysis"/>
    <property type="evidence" value="ECO:0007669"/>
    <property type="project" value="InterPro"/>
</dbReference>
<dbReference type="PROSITE" id="PS50847">
    <property type="entry name" value="GRAM_POS_ANCHORING"/>
    <property type="match status" value="1"/>
</dbReference>
<feature type="signal peptide" evidence="7">
    <location>
        <begin position="1"/>
        <end position="31"/>
    </location>
</feature>
<evidence type="ECO:0000313" key="12">
    <source>
        <dbReference type="Proteomes" id="UP000216867"/>
    </source>
</evidence>
<name>A0A161UAA3_9MICO</name>
<dbReference type="InterPro" id="IPR043504">
    <property type="entry name" value="Peptidase_S1_PA_chymotrypsin"/>
</dbReference>
<reference evidence="10 12" key="3">
    <citation type="submission" date="2017-04" db="EMBL/GenBank/DDBJ databases">
        <title>Kefir bacterial isolates.</title>
        <authorList>
            <person name="Kim Y."/>
            <person name="Blasche S."/>
            <person name="Patil K.R."/>
        </authorList>
    </citation>
    <scope>NUCLEOTIDE SEQUENCE [LARGE SCALE GENOMIC DNA]</scope>
    <source>
        <strain evidence="10 12">OG2</strain>
    </source>
</reference>
<gene>
    <name evidence="9" type="ORF">AVW13_03360</name>
    <name evidence="10" type="ORF">B8X04_06225</name>
</gene>
<sequence length="765" mass="76537">MQKKLVQSSLALTAAAALGLGSAFFASPAMADGPQKIDVQSDKQVEKALAEIDPGNVNAYGVKNGKLNLGVEKKTDEIKDLEKRFDNVDVIEGVGELKPYAANDIVGGAGYLVTSPSGGGACSTGFSGWDGAGNPIVLTAGHCAKDYNEDTGVISGPSTVDQTEQPSTAPAAGGDGFNRSGLGVIGTWGFSSYGSGDYLVGDDPNGWPQPKSTDIDFAVINVDETKYDVKNGVTDWTSASTNDLSTKLATDIKQVGSEQPGTVQKSGRTTGVTEGEVWTEYNEAFDYANIGGYWVHGFGVRSDVDDPFSQPGDSGGAVFQGDTAVGVISGGGPAESNGTTFQFGWVADLDYSLQQSGTDFRLTPPDNGGGDDANADAGADGADSDAGADGAAANADAGADGAGANADAGADGADSDAGADGAGANADAGADGADADASDDGNPEKPEAPKAENQTIKPNGQVTGTATPNTQVEVSWAPAGTGPQAAPAEGSKTVTSDAEGNFTLEGPEAEGDYAYKAQTVVDGQKSDVTSFTVTVQAADDATADAAAEGDDANADAAAEGDDSNANADAGADAKDANADAAADSKDSNADADDSKDGEAPAERAIAIEPKEIAASEFVKEDKGVKITVKGFDEGEKVTLEVMAGPENVKGIELTETANADGVARFSIYGTSASNPSVYVGKYDVSVTGANDTDDESPLTGSFKVVADDQGNGGGGSDDGKDGGNGGGGSDLPRTGAELTGLAAGAGLLLVGGAAVVLTMRRVKKN</sequence>
<comment type="caution">
    <text evidence="10">The sequence shown here is derived from an EMBL/GenBank/DDBJ whole genome shotgun (WGS) entry which is preliminary data.</text>
</comment>
<feature type="region of interest" description="Disordered" evidence="5">
    <location>
        <begin position="356"/>
        <end position="510"/>
    </location>
</feature>
<dbReference type="Gene3D" id="2.40.10.10">
    <property type="entry name" value="Trypsin-like serine proteases"/>
    <property type="match status" value="2"/>
</dbReference>
<keyword evidence="4" id="KW-0572">Peptidoglycan-anchor</keyword>
<protein>
    <recommendedName>
        <fullName evidence="8">Gram-positive cocci surface proteins LPxTG domain-containing protein</fullName>
    </recommendedName>
</protein>
<dbReference type="STRING" id="33889.AVW13_03360"/>
<feature type="compositionally biased region" description="Low complexity" evidence="5">
    <location>
        <begin position="477"/>
        <end position="490"/>
    </location>
</feature>
<feature type="compositionally biased region" description="Acidic residues" evidence="5">
    <location>
        <begin position="547"/>
        <end position="562"/>
    </location>
</feature>
<evidence type="ECO:0000256" key="3">
    <source>
        <dbReference type="ARBA" id="ARBA00022729"/>
    </source>
</evidence>
<keyword evidence="3 7" id="KW-0732">Signal</keyword>
<evidence type="ECO:0000259" key="8">
    <source>
        <dbReference type="PROSITE" id="PS50847"/>
    </source>
</evidence>
<keyword evidence="6" id="KW-0472">Membrane</keyword>
<proteinExistence type="predicted"/>
<feature type="compositionally biased region" description="Polar residues" evidence="5">
    <location>
        <begin position="452"/>
        <end position="473"/>
    </location>
</feature>
<keyword evidence="2" id="KW-0964">Secreted</keyword>
<organism evidence="10 12">
    <name type="scientific">Brevibacterium casei</name>
    <dbReference type="NCBI Taxonomy" id="33889"/>
    <lineage>
        <taxon>Bacteria</taxon>
        <taxon>Bacillati</taxon>
        <taxon>Actinomycetota</taxon>
        <taxon>Actinomycetes</taxon>
        <taxon>Micrococcales</taxon>
        <taxon>Brevibacteriaceae</taxon>
        <taxon>Brevibacterium</taxon>
    </lineage>
</organism>
<dbReference type="RefSeq" id="WP_063250976.1">
    <property type="nucleotide sequence ID" value="NZ_CBDRLP010000025.1"/>
</dbReference>
<evidence type="ECO:0000256" key="7">
    <source>
        <dbReference type="SAM" id="SignalP"/>
    </source>
</evidence>
<feature type="compositionally biased region" description="Gly residues" evidence="5">
    <location>
        <begin position="710"/>
        <end position="729"/>
    </location>
</feature>
<dbReference type="EMBL" id="LQQR01000078">
    <property type="protein sequence ID" value="KZE09962.1"/>
    <property type="molecule type" value="Genomic_DNA"/>
</dbReference>
<dbReference type="NCBIfam" id="TIGR01167">
    <property type="entry name" value="LPXTG_anchor"/>
    <property type="match status" value="1"/>
</dbReference>
<dbReference type="CDD" id="cd21112">
    <property type="entry name" value="alphaLP-like"/>
    <property type="match status" value="1"/>
</dbReference>
<keyword evidence="6" id="KW-0812">Transmembrane</keyword>
<dbReference type="InterPro" id="IPR019931">
    <property type="entry name" value="LPXTG_anchor"/>
</dbReference>
<evidence type="ECO:0000313" key="9">
    <source>
        <dbReference type="EMBL" id="KZE09962.1"/>
    </source>
</evidence>
<dbReference type="SUPFAM" id="SSF50494">
    <property type="entry name" value="Trypsin-like serine proteases"/>
    <property type="match status" value="1"/>
</dbReference>
<evidence type="ECO:0000256" key="6">
    <source>
        <dbReference type="SAM" id="Phobius"/>
    </source>
</evidence>
<accession>A0A161UAA3</accession>
<feature type="compositionally biased region" description="Basic and acidic residues" evidence="5">
    <location>
        <begin position="571"/>
        <end position="601"/>
    </location>
</feature>
<feature type="region of interest" description="Disordered" evidence="5">
    <location>
        <begin position="689"/>
        <end position="736"/>
    </location>
</feature>
<reference evidence="9" key="2">
    <citation type="submission" date="2016-01" db="EMBL/GenBank/DDBJ databases">
        <authorList>
            <person name="Hong K.W."/>
        </authorList>
    </citation>
    <scope>NUCLEOTIDE SEQUENCE</scope>
    <source>
        <strain evidence="9">M40</strain>
    </source>
</reference>
<evidence type="ECO:0000256" key="2">
    <source>
        <dbReference type="ARBA" id="ARBA00022525"/>
    </source>
</evidence>
<dbReference type="InterPro" id="IPR018114">
    <property type="entry name" value="TRYPSIN_HIS"/>
</dbReference>
<dbReference type="InterPro" id="IPR009003">
    <property type="entry name" value="Peptidase_S1_PA"/>
</dbReference>
<dbReference type="EMBL" id="NCWY01000004">
    <property type="protein sequence ID" value="PAK96344.1"/>
    <property type="molecule type" value="Genomic_DNA"/>
</dbReference>
<evidence type="ECO:0000313" key="11">
    <source>
        <dbReference type="Proteomes" id="UP000076612"/>
    </source>
</evidence>
<dbReference type="PROSITE" id="PS00134">
    <property type="entry name" value="TRYPSIN_HIS"/>
    <property type="match status" value="1"/>
</dbReference>
<evidence type="ECO:0000256" key="4">
    <source>
        <dbReference type="ARBA" id="ARBA00023088"/>
    </source>
</evidence>
<evidence type="ECO:0000256" key="1">
    <source>
        <dbReference type="ARBA" id="ARBA00022512"/>
    </source>
</evidence>